<dbReference type="SUPFAM" id="SSF47923">
    <property type="entry name" value="Ypt/Rab-GAP domain of gyp1p"/>
    <property type="match status" value="2"/>
</dbReference>
<dbReference type="InterPro" id="IPR000195">
    <property type="entry name" value="Rab-GAP-TBC_dom"/>
</dbReference>
<feature type="compositionally biased region" description="Basic and acidic residues" evidence="2">
    <location>
        <begin position="730"/>
        <end position="741"/>
    </location>
</feature>
<evidence type="ECO:0000313" key="5">
    <source>
        <dbReference type="Proteomes" id="UP000521872"/>
    </source>
</evidence>
<proteinExistence type="predicted"/>
<evidence type="ECO:0000256" key="2">
    <source>
        <dbReference type="SAM" id="MobiDB-lite"/>
    </source>
</evidence>
<comment type="caution">
    <text evidence="4">The sequence shown here is derived from an EMBL/GenBank/DDBJ whole genome shotgun (WGS) entry which is preliminary data.</text>
</comment>
<gene>
    <name evidence="4" type="ORF">D9613_003016</name>
</gene>
<dbReference type="InterPro" id="IPR035969">
    <property type="entry name" value="Rab-GAP_TBC_sf"/>
</dbReference>
<dbReference type="SMART" id="SM00164">
    <property type="entry name" value="TBC"/>
    <property type="match status" value="1"/>
</dbReference>
<dbReference type="FunFam" id="1.10.8.270:FF:000011">
    <property type="entry name" value="TBC1 domain family member 5"/>
    <property type="match status" value="1"/>
</dbReference>
<organism evidence="4 5">
    <name type="scientific">Agrocybe pediades</name>
    <dbReference type="NCBI Taxonomy" id="84607"/>
    <lineage>
        <taxon>Eukaryota</taxon>
        <taxon>Fungi</taxon>
        <taxon>Dikarya</taxon>
        <taxon>Basidiomycota</taxon>
        <taxon>Agaricomycotina</taxon>
        <taxon>Agaricomycetes</taxon>
        <taxon>Agaricomycetidae</taxon>
        <taxon>Agaricales</taxon>
        <taxon>Agaricineae</taxon>
        <taxon>Strophariaceae</taxon>
        <taxon>Agrocybe</taxon>
    </lineage>
</organism>
<keyword evidence="5" id="KW-1185">Reference proteome</keyword>
<reference evidence="4 5" key="1">
    <citation type="submission" date="2019-12" db="EMBL/GenBank/DDBJ databases">
        <authorList>
            <person name="Floudas D."/>
            <person name="Bentzer J."/>
            <person name="Ahren D."/>
            <person name="Johansson T."/>
            <person name="Persson P."/>
            <person name="Tunlid A."/>
        </authorList>
    </citation>
    <scope>NUCLEOTIDE SEQUENCE [LARGE SCALE GENOMIC DNA]</scope>
    <source>
        <strain evidence="4 5">CBS 102.39</strain>
    </source>
</reference>
<dbReference type="PANTHER" id="PTHR22957">
    <property type="entry name" value="TBC1 DOMAIN FAMILY MEMBER GTPASE-ACTIVATING PROTEIN"/>
    <property type="match status" value="1"/>
</dbReference>
<feature type="region of interest" description="Disordered" evidence="2">
    <location>
        <begin position="441"/>
        <end position="474"/>
    </location>
</feature>
<dbReference type="PROSITE" id="PS50086">
    <property type="entry name" value="TBC_RABGAP"/>
    <property type="match status" value="1"/>
</dbReference>
<dbReference type="PANTHER" id="PTHR22957:SF337">
    <property type="entry name" value="TBC1 DOMAIN FAMILY MEMBER 5"/>
    <property type="match status" value="1"/>
</dbReference>
<feature type="domain" description="Rab-GAP TBC" evidence="3">
    <location>
        <begin position="44"/>
        <end position="348"/>
    </location>
</feature>
<evidence type="ECO:0000256" key="1">
    <source>
        <dbReference type="ARBA" id="ARBA00022468"/>
    </source>
</evidence>
<dbReference type="Gene3D" id="1.10.8.270">
    <property type="entry name" value="putative rabgap domain of human tbc1 domain family member 14 like domains"/>
    <property type="match status" value="1"/>
</dbReference>
<evidence type="ECO:0000313" key="4">
    <source>
        <dbReference type="EMBL" id="KAF4615280.1"/>
    </source>
</evidence>
<dbReference type="Pfam" id="PF00566">
    <property type="entry name" value="RabGAP-TBC"/>
    <property type="match status" value="2"/>
</dbReference>
<dbReference type="GO" id="GO:0005737">
    <property type="term" value="C:cytoplasm"/>
    <property type="evidence" value="ECO:0007669"/>
    <property type="project" value="UniProtKB-ARBA"/>
</dbReference>
<sequence length="756" mass="84288">MSAGFSRLELIQKLYDKLFSSGTTLSKCKDAIIAEKLYAGPTDSITVAGRSLAWKLFLTKEEPLQSPLELRPSVLLESVRESRRSYSSLLEEKSRAPDAKPHTKGGTPQPSKPNRTEKPGNLDLINPLSLHDENPWNEWFAGVELRKVIYQDVERTFPDIAFFRENEVQTELTNILFLYSVSNPAIGYRQGMHELLAPLYYAVHFDSIAEGEIEDTRYVDLLELCSADHVAADAWALFLSVMEGVSQWYEWREPSEGAGKSPNTPFPNHVVIPNGQNSFRPYVAPIVQACNHIQSNLLQTCDPILWQHMQKAGIEPQIYGIRWLRLLFTREFSMADALKLWDGLFACDSTLALAQWVCVAMLIRIRNELIPADYSGQLTTLLRYPSPGSSSKVEGAPHHALLLLRQALALQLSPNPATGSSIVMENNTLLNIPIEVPAPPPVVPKRNRNTRPPATISSSSNIEGTLPRNHLRHGSTPIGISEMFTRGLVERGESLGINKTLMNAVTEIRRNIPELAASLGVRSPNQQLTSFPLMDERPVEERPPWEPRTRFEIEKDINDLKTRDKILGESLAWIVDALLLDESEPQDADRIKRQKQEALESLSYVRDVLMTNALNLDNDRLIGGEEKTRRRLKAQKEIEERQAAAALAIVSPPVPVPVVDSHAKHGISAQRGISRSPDSFASPRPVGTQGSGEFSQRAPWNYTRSSFAAPTSAIPTGLMPRPPPPTSTSMRREATKSRDQTPAKSESYQDPLGALR</sequence>
<dbReference type="AlphaFoldDB" id="A0A8H4QR74"/>
<dbReference type="Gene3D" id="1.10.472.80">
    <property type="entry name" value="Ypt/Rab-GAP domain of gyp1p, domain 3"/>
    <property type="match status" value="1"/>
</dbReference>
<feature type="region of interest" description="Disordered" evidence="2">
    <location>
        <begin position="87"/>
        <end position="124"/>
    </location>
</feature>
<evidence type="ECO:0000259" key="3">
    <source>
        <dbReference type="PROSITE" id="PS50086"/>
    </source>
</evidence>
<dbReference type="Proteomes" id="UP000521872">
    <property type="component" value="Unassembled WGS sequence"/>
</dbReference>
<dbReference type="FunFam" id="1.10.472.80:FF:000038">
    <property type="entry name" value="TBC1 domain family member 5"/>
    <property type="match status" value="1"/>
</dbReference>
<accession>A0A8H4QR74</accession>
<dbReference type="EMBL" id="JAACJL010000044">
    <property type="protein sequence ID" value="KAF4615280.1"/>
    <property type="molecule type" value="Genomic_DNA"/>
</dbReference>
<protein>
    <recommendedName>
        <fullName evidence="3">Rab-GAP TBC domain-containing protein</fullName>
    </recommendedName>
</protein>
<keyword evidence="1" id="KW-0343">GTPase activation</keyword>
<dbReference type="GO" id="GO:0005096">
    <property type="term" value="F:GTPase activator activity"/>
    <property type="evidence" value="ECO:0007669"/>
    <property type="project" value="UniProtKB-KW"/>
</dbReference>
<feature type="region of interest" description="Disordered" evidence="2">
    <location>
        <begin position="663"/>
        <end position="756"/>
    </location>
</feature>
<feature type="compositionally biased region" description="Basic and acidic residues" evidence="2">
    <location>
        <begin position="87"/>
        <end position="101"/>
    </location>
</feature>
<name>A0A8H4QR74_9AGAR</name>